<accession>A0A3A9WC47</accession>
<dbReference type="OrthoDB" id="4300004at2"/>
<evidence type="ECO:0000313" key="3">
    <source>
        <dbReference type="Proteomes" id="UP000268652"/>
    </source>
</evidence>
<evidence type="ECO:0000313" key="1">
    <source>
        <dbReference type="EMBL" id="RKN10931.1"/>
    </source>
</evidence>
<dbReference type="AlphaFoldDB" id="A0A3A9WC47"/>
<protein>
    <submittedName>
        <fullName evidence="1">Uncharacterized protein</fullName>
    </submittedName>
</protein>
<organism evidence="1 4">
    <name type="scientific">Streptomyces radicis</name>
    <dbReference type="NCBI Taxonomy" id="1750517"/>
    <lineage>
        <taxon>Bacteria</taxon>
        <taxon>Bacillati</taxon>
        <taxon>Actinomycetota</taxon>
        <taxon>Actinomycetes</taxon>
        <taxon>Kitasatosporales</taxon>
        <taxon>Streptomycetaceae</taxon>
        <taxon>Streptomyces</taxon>
    </lineage>
</organism>
<comment type="caution">
    <text evidence="1">The sequence shown here is derived from an EMBL/GenBank/DDBJ whole genome shotgun (WGS) entry which is preliminary data.</text>
</comment>
<proteinExistence type="predicted"/>
<sequence>MNDQSRRLYDSSALATVAVDDPRGWISARQKPVLSTPAVVAGLAIGYAMLNAFEAGRNGGPIRPAL</sequence>
<name>A0A3A9WC47_9ACTN</name>
<reference evidence="3 4" key="1">
    <citation type="submission" date="2018-09" db="EMBL/GenBank/DDBJ databases">
        <title>Streptomyces sp. nov. DS1-2, an endophytic actinomycete isolated from roots of Dendrobium scabrilingue.</title>
        <authorList>
            <person name="Kuncharoen N."/>
            <person name="Kudo T."/>
            <person name="Ohkuma M."/>
            <person name="Yuki M."/>
            <person name="Tanasupawat S."/>
        </authorList>
    </citation>
    <scope>NUCLEOTIDE SEQUENCE [LARGE SCALE GENOMIC DNA]</scope>
    <source>
        <strain evidence="1 4">AZ1-7</strain>
        <strain evidence="2 3">DS1-2</strain>
    </source>
</reference>
<dbReference type="RefSeq" id="WP_120696201.1">
    <property type="nucleotide sequence ID" value="NZ_RBDX01000004.1"/>
</dbReference>
<dbReference type="Proteomes" id="UP000275024">
    <property type="component" value="Unassembled WGS sequence"/>
</dbReference>
<evidence type="ECO:0000313" key="2">
    <source>
        <dbReference type="EMBL" id="RKN25194.1"/>
    </source>
</evidence>
<gene>
    <name evidence="2" type="ORF">D7318_08110</name>
    <name evidence="1" type="ORF">D7319_07255</name>
</gene>
<evidence type="ECO:0000313" key="4">
    <source>
        <dbReference type="Proteomes" id="UP000275024"/>
    </source>
</evidence>
<dbReference type="EMBL" id="RBDX01000004">
    <property type="protein sequence ID" value="RKN10931.1"/>
    <property type="molecule type" value="Genomic_DNA"/>
</dbReference>
<dbReference type="Proteomes" id="UP000268652">
    <property type="component" value="Unassembled WGS sequence"/>
</dbReference>
<keyword evidence="3" id="KW-1185">Reference proteome</keyword>
<dbReference type="EMBL" id="RBDY01000004">
    <property type="protein sequence ID" value="RKN25194.1"/>
    <property type="molecule type" value="Genomic_DNA"/>
</dbReference>